<dbReference type="AlphaFoldDB" id="A0A1X0QJC5"/>
<proteinExistence type="predicted"/>
<dbReference type="VEuPathDB" id="MicrosporidiaDB:HERIO_2579"/>
<accession>A0A1X0QJC5</accession>
<dbReference type="VEuPathDB" id="MicrosporidiaDB:A0H76_2819"/>
<dbReference type="InterPro" id="IPR004154">
    <property type="entry name" value="Anticodon-bd"/>
</dbReference>
<evidence type="ECO:0000313" key="5">
    <source>
        <dbReference type="Proteomes" id="UP000192501"/>
    </source>
</evidence>
<evidence type="ECO:0000256" key="1">
    <source>
        <dbReference type="ARBA" id="ARBA00012829"/>
    </source>
</evidence>
<evidence type="ECO:0000313" key="4">
    <source>
        <dbReference type="EMBL" id="ORD99866.1"/>
    </source>
</evidence>
<evidence type="ECO:0000259" key="3">
    <source>
        <dbReference type="PROSITE" id="PS50862"/>
    </source>
</evidence>
<sequence length="556" mass="64295">MIDENMYEIDASVLVPYDVLKNSGHVDRFCDIVLTDGVTTFRADHLIEEKVGEYHMVPININEDTLKQVDKIKESLSTSNLTETLKTLGVKEQNDLCKEITNKFDCYRKHINECTKREIDFIVKSNNLKGPNGEFLPAKDFNLIFKIDNESFFLRPELAQSQFTNFDRIYKFANGKFPLGSFSIGKSYRNEINAKGGMLRTKEFIQAEIEYFTLNNNHPNFIDVSDLEVCLLPNNADVSFKLSLKESLEQNIICSESIAYFIGKAYLFLLELGFDPLTVRFRQHKPNEMAHYANECWDAEVLTLSGWIECAGIADRGCFDLTCHKNNINSMVNIEIPPKKVKILKVDKKSFIKELKSLYDEFEEECEKVDSEKIESVGECDFYELEFKGKIYKVPIVEKEIKSINKIPNVIEPSFGISRILYALIEQKFIIENERFILALKPSLCYKHLVITTLRISSDYNDLLSKIRKDLKKSFIRYEFNNRSCSIGRRYATSDELGIPYFATADPDSLKDHMITLRDRDSTQQVRILIKDLISTVEDLVNEKITWESLFKQFGI</sequence>
<dbReference type="SUPFAM" id="SSF52954">
    <property type="entry name" value="Class II aaRS ABD-related"/>
    <property type="match status" value="1"/>
</dbReference>
<dbReference type="PROSITE" id="PS50862">
    <property type="entry name" value="AA_TRNA_LIGASE_II"/>
    <property type="match status" value="1"/>
</dbReference>
<dbReference type="GO" id="GO:0070150">
    <property type="term" value="P:mitochondrial glycyl-tRNA aminoacylation"/>
    <property type="evidence" value="ECO:0007669"/>
    <property type="project" value="EnsemblFungi"/>
</dbReference>
<name>A0A1X0QJC5_9MICR</name>
<dbReference type="InterPro" id="IPR027031">
    <property type="entry name" value="Gly-tRNA_synthase/POLG2"/>
</dbReference>
<dbReference type="EC" id="6.1.1.14" evidence="1"/>
<protein>
    <recommendedName>
        <fullName evidence="1">glycine--tRNA ligase</fullName>
        <ecNumber evidence="1">6.1.1.14</ecNumber>
    </recommendedName>
    <alternativeName>
        <fullName evidence="2">Diadenosine tetraphosphate synthetase</fullName>
    </alternativeName>
</protein>
<organism evidence="4 5">
    <name type="scientific">Hepatospora eriocheir</name>
    <dbReference type="NCBI Taxonomy" id="1081669"/>
    <lineage>
        <taxon>Eukaryota</taxon>
        <taxon>Fungi</taxon>
        <taxon>Fungi incertae sedis</taxon>
        <taxon>Microsporidia</taxon>
        <taxon>Hepatosporidae</taxon>
        <taxon>Hepatospora</taxon>
    </lineage>
</organism>
<comment type="caution">
    <text evidence="4">The sequence shown here is derived from an EMBL/GenBank/DDBJ whole genome shotgun (WGS) entry which is preliminary data.</text>
</comment>
<reference evidence="4 5" key="1">
    <citation type="journal article" date="2017" name="Environ. Microbiol.">
        <title>Decay of the glycolytic pathway and adaptation to intranuclear parasitism within Enterocytozoonidae microsporidia.</title>
        <authorList>
            <person name="Wiredu Boakye D."/>
            <person name="Jaroenlak P."/>
            <person name="Prachumwat A."/>
            <person name="Williams T.A."/>
            <person name="Bateman K.S."/>
            <person name="Itsathitphaisarn O."/>
            <person name="Sritunyalucksana K."/>
            <person name="Paszkiewicz K.H."/>
            <person name="Moore K.A."/>
            <person name="Stentiford G.D."/>
            <person name="Williams B.A."/>
        </authorList>
    </citation>
    <scope>NUCLEOTIDE SEQUENCE [LARGE SCALE GENOMIC DNA]</scope>
    <source>
        <strain evidence="5">canceri</strain>
    </source>
</reference>
<evidence type="ECO:0000256" key="2">
    <source>
        <dbReference type="ARBA" id="ARBA00030057"/>
    </source>
</evidence>
<dbReference type="InterPro" id="IPR002315">
    <property type="entry name" value="tRNA-synt_gly"/>
</dbReference>
<dbReference type="PRINTS" id="PR01043">
    <property type="entry name" value="TRNASYNTHGLY"/>
</dbReference>
<dbReference type="NCBIfam" id="TIGR00389">
    <property type="entry name" value="glyS_dimeric"/>
    <property type="match status" value="1"/>
</dbReference>
<feature type="domain" description="Aminoacyl-transfer RNA synthetases class-II family profile" evidence="3">
    <location>
        <begin position="144"/>
        <end position="442"/>
    </location>
</feature>
<dbReference type="Gene3D" id="3.30.930.10">
    <property type="entry name" value="Bira Bifunctional Protein, Domain 2"/>
    <property type="match status" value="1"/>
</dbReference>
<dbReference type="EMBL" id="LTAI01000099">
    <property type="protein sequence ID" value="ORD99866.1"/>
    <property type="molecule type" value="Genomic_DNA"/>
</dbReference>
<dbReference type="PANTHER" id="PTHR10745:SF0">
    <property type="entry name" value="GLYCINE--TRNA LIGASE"/>
    <property type="match status" value="1"/>
</dbReference>
<dbReference type="InterPro" id="IPR006195">
    <property type="entry name" value="aa-tRNA-synth_II"/>
</dbReference>
<gene>
    <name evidence="4" type="primary">SYG</name>
    <name evidence="4" type="ORF">A0H76_2819</name>
</gene>
<dbReference type="GO" id="GO:0005524">
    <property type="term" value="F:ATP binding"/>
    <property type="evidence" value="ECO:0007669"/>
    <property type="project" value="InterPro"/>
</dbReference>
<dbReference type="PANTHER" id="PTHR10745">
    <property type="entry name" value="GLYCYL-TRNA SYNTHETASE/DNA POLYMERASE SUBUNIT GAMMA-2"/>
    <property type="match status" value="1"/>
</dbReference>
<dbReference type="Pfam" id="PF03129">
    <property type="entry name" value="HGTP_anticodon"/>
    <property type="match status" value="1"/>
</dbReference>
<dbReference type="GO" id="GO:0005739">
    <property type="term" value="C:mitochondrion"/>
    <property type="evidence" value="ECO:0007669"/>
    <property type="project" value="EnsemblFungi"/>
</dbReference>
<dbReference type="SUPFAM" id="SSF55681">
    <property type="entry name" value="Class II aaRS and biotin synthetases"/>
    <property type="match status" value="1"/>
</dbReference>
<dbReference type="Gene3D" id="3.40.50.800">
    <property type="entry name" value="Anticodon-binding domain"/>
    <property type="match status" value="1"/>
</dbReference>
<dbReference type="InterPro" id="IPR036621">
    <property type="entry name" value="Anticodon-bd_dom_sf"/>
</dbReference>
<dbReference type="InterPro" id="IPR045864">
    <property type="entry name" value="aa-tRNA-synth_II/BPL/LPL"/>
</dbReference>
<dbReference type="Proteomes" id="UP000192501">
    <property type="component" value="Unassembled WGS sequence"/>
</dbReference>
<dbReference type="GO" id="GO:0004820">
    <property type="term" value="F:glycine-tRNA ligase activity"/>
    <property type="evidence" value="ECO:0007669"/>
    <property type="project" value="UniProtKB-EC"/>
</dbReference>